<comment type="similarity">
    <text evidence="2 9">Belongs to the OXA1/ALB3/YidC family.</text>
</comment>
<evidence type="ECO:0000256" key="7">
    <source>
        <dbReference type="ARBA" id="ARBA00023128"/>
    </source>
</evidence>
<evidence type="ECO:0000256" key="11">
    <source>
        <dbReference type="SAM" id="Phobius"/>
    </source>
</evidence>
<accession>A0A1L9SN66</accession>
<evidence type="ECO:0000256" key="4">
    <source>
        <dbReference type="ARBA" id="ARBA00022792"/>
    </source>
</evidence>
<dbReference type="Pfam" id="PF02096">
    <property type="entry name" value="60KD_IMP"/>
    <property type="match status" value="1"/>
</dbReference>
<comment type="subcellular location">
    <subcellularLocation>
        <location evidence="9">Membrane</location>
        <topology evidence="9">Multi-pass membrane protein</topology>
    </subcellularLocation>
    <subcellularLocation>
        <location evidence="1">Mitochondrion inner membrane</location>
        <topology evidence="1">Multi-pass membrane protein</topology>
    </subcellularLocation>
</comment>
<feature type="compositionally biased region" description="Basic and acidic residues" evidence="10">
    <location>
        <begin position="451"/>
        <end position="496"/>
    </location>
</feature>
<dbReference type="EMBL" id="KV878339">
    <property type="protein sequence ID" value="OJJ48494.1"/>
    <property type="molecule type" value="Genomic_DNA"/>
</dbReference>
<keyword evidence="14" id="KW-1185">Reference proteome</keyword>
<sequence length="512" mass="56755">MFRGVPLRGPGVVSGVVRQGGSVFPRSSRSISSFNNSQLFKSSARLEKQHGLLAGRPSFKSSPSVRAWSAARFNSTSAATTTTTVASVAENGSESTVEKAADVLSEVDLTAIPERIGYLKEIGLDYGWGPSSIVQYIIEHIHIYSDLPWWASIIGCGVLFRLAMVKPTFIAADNGAKLSNLKPIMEPIRAKMFHEMRSKNQQVAMKLKAELAQITEQNGIKNYRSFLPMIQIPFSIGCYRVVYGMTSLPVPGLAMESLGWLKDLTVADPYFLLPVMTTLFMYLTIRKGGESGMSNMKDTSFGKFFMYGLPTLSFAFMANFPAALQLYFLAMGTTALIQSYLLANDSFRKFANITIPQRFPSATTTESPAIESANNSIRLLADRIEAEKAKLAKASPPGKPDPTISLIDRAVNSSKGFVSELKRETTEKMQEFSGKGPQTNADGTPAAPPRLNEKDMKLASDYERRRREEEEWKREERNHARREAHMKALQMEREKAAQSWKAAAAKSKNKQR</sequence>
<dbReference type="GO" id="GO:0005743">
    <property type="term" value="C:mitochondrial inner membrane"/>
    <property type="evidence" value="ECO:0007669"/>
    <property type="project" value="UniProtKB-SubCell"/>
</dbReference>
<dbReference type="CDD" id="cd20069">
    <property type="entry name" value="5TM_Oxa1-like"/>
    <property type="match status" value="1"/>
</dbReference>
<keyword evidence="5" id="KW-0809">Transit peptide</keyword>
<evidence type="ECO:0000256" key="1">
    <source>
        <dbReference type="ARBA" id="ARBA00004448"/>
    </source>
</evidence>
<evidence type="ECO:0000256" key="8">
    <source>
        <dbReference type="ARBA" id="ARBA00023136"/>
    </source>
</evidence>
<protein>
    <recommendedName>
        <fullName evidence="12">Membrane insertase YidC/Oxa/ALB C-terminal domain-containing protein</fullName>
    </recommendedName>
</protein>
<dbReference type="AlphaFoldDB" id="A0A1L9SN66"/>
<evidence type="ECO:0000256" key="5">
    <source>
        <dbReference type="ARBA" id="ARBA00022946"/>
    </source>
</evidence>
<feature type="region of interest" description="Disordered" evidence="10">
    <location>
        <begin position="424"/>
        <end position="512"/>
    </location>
</feature>
<dbReference type="GO" id="GO:0032979">
    <property type="term" value="P:protein insertion into mitochondrial inner membrane from matrix"/>
    <property type="evidence" value="ECO:0007669"/>
    <property type="project" value="TreeGrafter"/>
</dbReference>
<dbReference type="InterPro" id="IPR028055">
    <property type="entry name" value="YidC/Oxa/ALB_C"/>
</dbReference>
<evidence type="ECO:0000256" key="9">
    <source>
        <dbReference type="RuleBase" id="RU003945"/>
    </source>
</evidence>
<reference evidence="14" key="1">
    <citation type="journal article" date="2017" name="Genome Biol.">
        <title>Comparative genomics reveals high biological diversity and specific adaptations in the industrially and medically important fungal genus Aspergillus.</title>
        <authorList>
            <person name="de Vries R.P."/>
            <person name="Riley R."/>
            <person name="Wiebenga A."/>
            <person name="Aguilar-Osorio G."/>
            <person name="Amillis S."/>
            <person name="Uchima C.A."/>
            <person name="Anderluh G."/>
            <person name="Asadollahi M."/>
            <person name="Askin M."/>
            <person name="Barry K."/>
            <person name="Battaglia E."/>
            <person name="Bayram O."/>
            <person name="Benocci T."/>
            <person name="Braus-Stromeyer S.A."/>
            <person name="Caldana C."/>
            <person name="Canovas D."/>
            <person name="Cerqueira G.C."/>
            <person name="Chen F."/>
            <person name="Chen W."/>
            <person name="Choi C."/>
            <person name="Clum A."/>
            <person name="Dos Santos R.A."/>
            <person name="Damasio A.R."/>
            <person name="Diallinas G."/>
            <person name="Emri T."/>
            <person name="Fekete E."/>
            <person name="Flipphi M."/>
            <person name="Freyberg S."/>
            <person name="Gallo A."/>
            <person name="Gournas C."/>
            <person name="Habgood R."/>
            <person name="Hainaut M."/>
            <person name="Harispe M.L."/>
            <person name="Henrissat B."/>
            <person name="Hilden K.S."/>
            <person name="Hope R."/>
            <person name="Hossain A."/>
            <person name="Karabika E."/>
            <person name="Karaffa L."/>
            <person name="Karanyi Z."/>
            <person name="Krasevec N."/>
            <person name="Kuo A."/>
            <person name="Kusch H."/>
            <person name="LaButti K."/>
            <person name="Lagendijk E.L."/>
            <person name="Lapidus A."/>
            <person name="Levasseur A."/>
            <person name="Lindquist E."/>
            <person name="Lipzen A."/>
            <person name="Logrieco A.F."/>
            <person name="MacCabe A."/>
            <person name="Maekelae M.R."/>
            <person name="Malavazi I."/>
            <person name="Melin P."/>
            <person name="Meyer V."/>
            <person name="Mielnichuk N."/>
            <person name="Miskei M."/>
            <person name="Molnar A.P."/>
            <person name="Mule G."/>
            <person name="Ngan C.Y."/>
            <person name="Orejas M."/>
            <person name="Orosz E."/>
            <person name="Ouedraogo J.P."/>
            <person name="Overkamp K.M."/>
            <person name="Park H.-S."/>
            <person name="Perrone G."/>
            <person name="Piumi F."/>
            <person name="Punt P.J."/>
            <person name="Ram A.F."/>
            <person name="Ramon A."/>
            <person name="Rauscher S."/>
            <person name="Record E."/>
            <person name="Riano-Pachon D.M."/>
            <person name="Robert V."/>
            <person name="Roehrig J."/>
            <person name="Ruller R."/>
            <person name="Salamov A."/>
            <person name="Salih N.S."/>
            <person name="Samson R.A."/>
            <person name="Sandor E."/>
            <person name="Sanguinetti M."/>
            <person name="Schuetze T."/>
            <person name="Sepcic K."/>
            <person name="Shelest E."/>
            <person name="Sherlock G."/>
            <person name="Sophianopoulou V."/>
            <person name="Squina F.M."/>
            <person name="Sun H."/>
            <person name="Susca A."/>
            <person name="Todd R.B."/>
            <person name="Tsang A."/>
            <person name="Unkles S.E."/>
            <person name="van de Wiele N."/>
            <person name="van Rossen-Uffink D."/>
            <person name="Oliveira J.V."/>
            <person name="Vesth T.C."/>
            <person name="Visser J."/>
            <person name="Yu J.-H."/>
            <person name="Zhou M."/>
            <person name="Andersen M.R."/>
            <person name="Archer D.B."/>
            <person name="Baker S.E."/>
            <person name="Benoit I."/>
            <person name="Brakhage A.A."/>
            <person name="Braus G.H."/>
            <person name="Fischer R."/>
            <person name="Frisvad J.C."/>
            <person name="Goldman G.H."/>
            <person name="Houbraken J."/>
            <person name="Oakley B."/>
            <person name="Pocsi I."/>
            <person name="Scazzocchio C."/>
            <person name="Seiboth B."/>
            <person name="vanKuyk P.A."/>
            <person name="Wortman J."/>
            <person name="Dyer P.S."/>
            <person name="Grigoriev I.V."/>
        </authorList>
    </citation>
    <scope>NUCLEOTIDE SEQUENCE [LARGE SCALE GENOMIC DNA]</scope>
    <source>
        <strain evidence="14">CBS 506.65</strain>
    </source>
</reference>
<dbReference type="GeneID" id="34611635"/>
<dbReference type="GO" id="GO:0032977">
    <property type="term" value="F:membrane insertase activity"/>
    <property type="evidence" value="ECO:0007669"/>
    <property type="project" value="InterPro"/>
</dbReference>
<evidence type="ECO:0000313" key="14">
    <source>
        <dbReference type="Proteomes" id="UP000184188"/>
    </source>
</evidence>
<keyword evidence="4" id="KW-0999">Mitochondrion inner membrane</keyword>
<dbReference type="PANTHER" id="PTHR12428">
    <property type="entry name" value="OXA1"/>
    <property type="match status" value="1"/>
</dbReference>
<evidence type="ECO:0000256" key="3">
    <source>
        <dbReference type="ARBA" id="ARBA00022692"/>
    </source>
</evidence>
<dbReference type="RefSeq" id="XP_022583004.1">
    <property type="nucleotide sequence ID" value="XM_022725170.1"/>
</dbReference>
<dbReference type="OrthoDB" id="2148490at2759"/>
<evidence type="ECO:0000259" key="12">
    <source>
        <dbReference type="Pfam" id="PF02096"/>
    </source>
</evidence>
<evidence type="ECO:0000313" key="13">
    <source>
        <dbReference type="EMBL" id="OJJ48494.1"/>
    </source>
</evidence>
<name>A0A1L9SN66_9EURO</name>
<evidence type="ECO:0000256" key="2">
    <source>
        <dbReference type="ARBA" id="ARBA00009877"/>
    </source>
</evidence>
<proteinExistence type="inferred from homology"/>
<dbReference type="PANTHER" id="PTHR12428:SF66">
    <property type="entry name" value="MITOCHONDRIAL INNER MEMBRANE PROTEIN OXA1L"/>
    <property type="match status" value="1"/>
</dbReference>
<gene>
    <name evidence="13" type="ORF">ASPZODRAFT_14629</name>
</gene>
<keyword evidence="6 11" id="KW-1133">Transmembrane helix</keyword>
<feature type="compositionally biased region" description="Low complexity" evidence="10">
    <location>
        <begin position="497"/>
        <end position="506"/>
    </location>
</feature>
<feature type="transmembrane region" description="Helical" evidence="11">
    <location>
        <begin position="266"/>
        <end position="283"/>
    </location>
</feature>
<evidence type="ECO:0000256" key="10">
    <source>
        <dbReference type="SAM" id="MobiDB-lite"/>
    </source>
</evidence>
<keyword evidence="7" id="KW-0496">Mitochondrion</keyword>
<dbReference type="Proteomes" id="UP000184188">
    <property type="component" value="Unassembled WGS sequence"/>
</dbReference>
<evidence type="ECO:0000256" key="6">
    <source>
        <dbReference type="ARBA" id="ARBA00022989"/>
    </source>
</evidence>
<feature type="transmembrane region" description="Helical" evidence="11">
    <location>
        <begin position="304"/>
        <end position="320"/>
    </location>
</feature>
<organism evidence="13 14">
    <name type="scientific">Penicilliopsis zonata CBS 506.65</name>
    <dbReference type="NCBI Taxonomy" id="1073090"/>
    <lineage>
        <taxon>Eukaryota</taxon>
        <taxon>Fungi</taxon>
        <taxon>Dikarya</taxon>
        <taxon>Ascomycota</taxon>
        <taxon>Pezizomycotina</taxon>
        <taxon>Eurotiomycetes</taxon>
        <taxon>Eurotiomycetidae</taxon>
        <taxon>Eurotiales</taxon>
        <taxon>Aspergillaceae</taxon>
        <taxon>Penicilliopsis</taxon>
    </lineage>
</organism>
<dbReference type="VEuPathDB" id="FungiDB:ASPZODRAFT_14629"/>
<keyword evidence="8 11" id="KW-0472">Membrane</keyword>
<dbReference type="InterPro" id="IPR001708">
    <property type="entry name" value="YidC/ALB3/OXA1/COX18"/>
</dbReference>
<dbReference type="STRING" id="1073090.A0A1L9SN66"/>
<feature type="domain" description="Membrane insertase YidC/Oxa/ALB C-terminal" evidence="12">
    <location>
        <begin position="149"/>
        <end position="342"/>
    </location>
</feature>
<keyword evidence="3 9" id="KW-0812">Transmembrane</keyword>